<dbReference type="GO" id="GO:0005737">
    <property type="term" value="C:cytoplasm"/>
    <property type="evidence" value="ECO:0007669"/>
    <property type="project" value="UniProtKB-SubCell"/>
</dbReference>
<comment type="caution">
    <text evidence="13">The sequence shown here is derived from an EMBL/GenBank/DDBJ whole genome shotgun (WGS) entry which is preliminary data.</text>
</comment>
<dbReference type="SFLD" id="SFLDF00275">
    <property type="entry name" value="adenosine_C2_methyltransferase"/>
    <property type="match status" value="1"/>
</dbReference>
<dbReference type="PANTHER" id="PTHR30544">
    <property type="entry name" value="23S RRNA METHYLTRANSFERASE"/>
    <property type="match status" value="1"/>
</dbReference>
<evidence type="ECO:0000256" key="8">
    <source>
        <dbReference type="ARBA" id="ARBA00022723"/>
    </source>
</evidence>
<dbReference type="CDD" id="cd01335">
    <property type="entry name" value="Radical_SAM"/>
    <property type="match status" value="1"/>
</dbReference>
<dbReference type="GO" id="GO:0032259">
    <property type="term" value="P:methylation"/>
    <property type="evidence" value="ECO:0007669"/>
    <property type="project" value="UniProtKB-KW"/>
</dbReference>
<evidence type="ECO:0000256" key="4">
    <source>
        <dbReference type="ARBA" id="ARBA00022490"/>
    </source>
</evidence>
<keyword evidence="9" id="KW-0408">Iron</keyword>
<dbReference type="InterPro" id="IPR013785">
    <property type="entry name" value="Aldolase_TIM"/>
</dbReference>
<dbReference type="InterPro" id="IPR058240">
    <property type="entry name" value="rSAM_sf"/>
</dbReference>
<dbReference type="GO" id="GO:0008168">
    <property type="term" value="F:methyltransferase activity"/>
    <property type="evidence" value="ECO:0007669"/>
    <property type="project" value="UniProtKB-KW"/>
</dbReference>
<dbReference type="PANTHER" id="PTHR30544:SF8">
    <property type="entry name" value="RADICAL SAM SUPERFAMILY PROTEIN"/>
    <property type="match status" value="1"/>
</dbReference>
<dbReference type="SUPFAM" id="SSF102114">
    <property type="entry name" value="Radical SAM enzymes"/>
    <property type="match status" value="1"/>
</dbReference>
<proteinExistence type="predicted"/>
<keyword evidence="6" id="KW-0808">Transferase</keyword>
<dbReference type="SFLD" id="SFLDG01062">
    <property type="entry name" value="methyltransferase_(Class_A)"/>
    <property type="match status" value="1"/>
</dbReference>
<feature type="chain" id="PRO_5044881657" description="Radical SAM core domain-containing protein" evidence="11">
    <location>
        <begin position="21"/>
        <end position="412"/>
    </location>
</feature>
<sequence length="412" mass="45551">MRSSILFTSCLLSLIERSFSLTLTSGQRISSRMRKNQNHQDTRRGPKSFFDLRAIEQWGEENGLKEHHLKTIYKVVMTSYSCDRPSRHEESQVLQDKLRALSFPQACIPNLLSEFGYTCTIRNIQQSQGGAKFGIQLANGKFVESVLIRHERNNGDVRYTVCVSSQVGCAKKCSFCATGTMGLIGQLSSAEILEQIHLLQQYVKHKNLPGKIRNVVFMGMGEPLDNYDAVHESIRGITHQCLFGLKAKKVTVSTVGSSAQKIKALADEAPQVCLALSLHSAIQSSREKLIPSAVSISLEELGDALDYHAKKSGRGSMLEYLLINGVNDSNDEVDSLAEFCLKREGNVYVNLIPYNPTLAGDNFGYQTPSDERISDFHDKLKAAGVKALVRWSTQNGRDANGACGQLVLTSIT</sequence>
<comment type="cofactor">
    <cofactor evidence="1">
        <name>[4Fe-4S] cluster</name>
        <dbReference type="ChEBI" id="CHEBI:49883"/>
    </cofactor>
</comment>
<evidence type="ECO:0000256" key="1">
    <source>
        <dbReference type="ARBA" id="ARBA00001966"/>
    </source>
</evidence>
<evidence type="ECO:0000256" key="7">
    <source>
        <dbReference type="ARBA" id="ARBA00022691"/>
    </source>
</evidence>
<keyword evidence="14" id="KW-1185">Reference proteome</keyword>
<reference evidence="13 14" key="1">
    <citation type="journal article" date="2020" name="G3 (Bethesda)">
        <title>Improved Reference Genome for Cyclotella cryptica CCMP332, a Model for Cell Wall Morphogenesis, Salinity Adaptation, and Lipid Production in Diatoms (Bacillariophyta).</title>
        <authorList>
            <person name="Roberts W.R."/>
            <person name="Downey K.M."/>
            <person name="Ruck E.C."/>
            <person name="Traller J.C."/>
            <person name="Alverson A.J."/>
        </authorList>
    </citation>
    <scope>NUCLEOTIDE SEQUENCE [LARGE SCALE GENOMIC DNA]</scope>
    <source>
        <strain evidence="13 14">CCMP332</strain>
    </source>
</reference>
<organism evidence="13 14">
    <name type="scientific">Cyclotella cryptica</name>
    <dbReference type="NCBI Taxonomy" id="29204"/>
    <lineage>
        <taxon>Eukaryota</taxon>
        <taxon>Sar</taxon>
        <taxon>Stramenopiles</taxon>
        <taxon>Ochrophyta</taxon>
        <taxon>Bacillariophyta</taxon>
        <taxon>Coscinodiscophyceae</taxon>
        <taxon>Thalassiosirophycidae</taxon>
        <taxon>Stephanodiscales</taxon>
        <taxon>Stephanodiscaceae</taxon>
        <taxon>Cyclotella</taxon>
    </lineage>
</organism>
<dbReference type="InterPro" id="IPR040072">
    <property type="entry name" value="Methyltransferase_A"/>
</dbReference>
<dbReference type="AlphaFoldDB" id="A0ABD3QMR1"/>
<feature type="signal peptide" evidence="11">
    <location>
        <begin position="1"/>
        <end position="20"/>
    </location>
</feature>
<evidence type="ECO:0000256" key="2">
    <source>
        <dbReference type="ARBA" id="ARBA00004496"/>
    </source>
</evidence>
<keyword evidence="7" id="KW-0949">S-adenosyl-L-methionine</keyword>
<keyword evidence="3" id="KW-0004">4Fe-4S</keyword>
<gene>
    <name evidence="13" type="ORF">HJC23_001638</name>
</gene>
<evidence type="ECO:0000313" key="13">
    <source>
        <dbReference type="EMBL" id="KAL3800801.1"/>
    </source>
</evidence>
<protein>
    <recommendedName>
        <fullName evidence="12">Radical SAM core domain-containing protein</fullName>
    </recommendedName>
</protein>
<dbReference type="GO" id="GO:0051539">
    <property type="term" value="F:4 iron, 4 sulfur cluster binding"/>
    <property type="evidence" value="ECO:0007669"/>
    <property type="project" value="UniProtKB-KW"/>
</dbReference>
<evidence type="ECO:0000256" key="10">
    <source>
        <dbReference type="ARBA" id="ARBA00023014"/>
    </source>
</evidence>
<name>A0ABD3QMR1_9STRA</name>
<evidence type="ECO:0000256" key="3">
    <source>
        <dbReference type="ARBA" id="ARBA00022485"/>
    </source>
</evidence>
<dbReference type="Pfam" id="PF04055">
    <property type="entry name" value="Radical_SAM"/>
    <property type="match status" value="1"/>
</dbReference>
<evidence type="ECO:0000313" key="14">
    <source>
        <dbReference type="Proteomes" id="UP001516023"/>
    </source>
</evidence>
<evidence type="ECO:0000256" key="5">
    <source>
        <dbReference type="ARBA" id="ARBA00022603"/>
    </source>
</evidence>
<keyword evidence="5" id="KW-0489">Methyltransferase</keyword>
<dbReference type="SFLD" id="SFLDS00029">
    <property type="entry name" value="Radical_SAM"/>
    <property type="match status" value="1"/>
</dbReference>
<dbReference type="PROSITE" id="PS51918">
    <property type="entry name" value="RADICAL_SAM"/>
    <property type="match status" value="1"/>
</dbReference>
<evidence type="ECO:0000256" key="11">
    <source>
        <dbReference type="SAM" id="SignalP"/>
    </source>
</evidence>
<comment type="subcellular location">
    <subcellularLocation>
        <location evidence="2">Cytoplasm</location>
    </subcellularLocation>
</comment>
<evidence type="ECO:0000256" key="9">
    <source>
        <dbReference type="ARBA" id="ARBA00023004"/>
    </source>
</evidence>
<dbReference type="Gene3D" id="3.20.20.70">
    <property type="entry name" value="Aldolase class I"/>
    <property type="match status" value="1"/>
</dbReference>
<dbReference type="Proteomes" id="UP001516023">
    <property type="component" value="Unassembled WGS sequence"/>
</dbReference>
<evidence type="ECO:0000259" key="12">
    <source>
        <dbReference type="PROSITE" id="PS51918"/>
    </source>
</evidence>
<dbReference type="InterPro" id="IPR004383">
    <property type="entry name" value="rRNA_lsu_MTrfase_RlmN/Cfr"/>
</dbReference>
<evidence type="ECO:0000256" key="6">
    <source>
        <dbReference type="ARBA" id="ARBA00022679"/>
    </source>
</evidence>
<accession>A0ABD3QMR1</accession>
<keyword evidence="4" id="KW-0963">Cytoplasm</keyword>
<feature type="domain" description="Radical SAM core" evidence="12">
    <location>
        <begin position="155"/>
        <end position="398"/>
    </location>
</feature>
<dbReference type="EMBL" id="JABMIG020000030">
    <property type="protein sequence ID" value="KAL3800801.1"/>
    <property type="molecule type" value="Genomic_DNA"/>
</dbReference>
<keyword evidence="8" id="KW-0479">Metal-binding</keyword>
<dbReference type="GO" id="GO:0046872">
    <property type="term" value="F:metal ion binding"/>
    <property type="evidence" value="ECO:0007669"/>
    <property type="project" value="UniProtKB-KW"/>
</dbReference>
<keyword evidence="10" id="KW-0411">Iron-sulfur</keyword>
<dbReference type="InterPro" id="IPR007197">
    <property type="entry name" value="rSAM"/>
</dbReference>
<keyword evidence="11" id="KW-0732">Signal</keyword>